<evidence type="ECO:0000313" key="2">
    <source>
        <dbReference type="Proteomes" id="UP000520767"/>
    </source>
</evidence>
<dbReference type="EMBL" id="JACHJQ010000002">
    <property type="protein sequence ID" value="MBB4905971.1"/>
    <property type="molecule type" value="Genomic_DNA"/>
</dbReference>
<gene>
    <name evidence="1" type="ORF">FHR82_002188</name>
</gene>
<organism evidence="1 2">
    <name type="scientific">Actinophytocola algeriensis</name>
    <dbReference type="NCBI Taxonomy" id="1768010"/>
    <lineage>
        <taxon>Bacteria</taxon>
        <taxon>Bacillati</taxon>
        <taxon>Actinomycetota</taxon>
        <taxon>Actinomycetes</taxon>
        <taxon>Pseudonocardiales</taxon>
        <taxon>Pseudonocardiaceae</taxon>
    </lineage>
</organism>
<keyword evidence="2" id="KW-1185">Reference proteome</keyword>
<accession>A0A7W7VDA2</accession>
<dbReference type="AlphaFoldDB" id="A0A7W7VDA2"/>
<name>A0A7W7VDA2_9PSEU</name>
<proteinExistence type="predicted"/>
<dbReference type="Proteomes" id="UP000520767">
    <property type="component" value="Unassembled WGS sequence"/>
</dbReference>
<reference evidence="1 2" key="1">
    <citation type="submission" date="2020-08" db="EMBL/GenBank/DDBJ databases">
        <title>Genomic Encyclopedia of Type Strains, Phase III (KMG-III): the genomes of soil and plant-associated and newly described type strains.</title>
        <authorList>
            <person name="Whitman W."/>
        </authorList>
    </citation>
    <scope>NUCLEOTIDE SEQUENCE [LARGE SCALE GENOMIC DNA]</scope>
    <source>
        <strain evidence="1 2">CECT 8960</strain>
    </source>
</reference>
<dbReference type="RefSeq" id="WP_184810116.1">
    <property type="nucleotide sequence ID" value="NZ_JACHJQ010000002.1"/>
</dbReference>
<sequence length="95" mass="10366">MANINVWGYPQGGALAPQQEQSWWTGPLPASFGGTVQVMAHAWIGPGAQYTQALAVTFVQMTVNEFGQHYAEYVIKNVHTTHVAAYMIWVTTIGA</sequence>
<protein>
    <submittedName>
        <fullName evidence="1">Uncharacterized protein</fullName>
    </submittedName>
</protein>
<comment type="caution">
    <text evidence="1">The sequence shown here is derived from an EMBL/GenBank/DDBJ whole genome shotgun (WGS) entry which is preliminary data.</text>
</comment>
<evidence type="ECO:0000313" key="1">
    <source>
        <dbReference type="EMBL" id="MBB4905971.1"/>
    </source>
</evidence>